<sequence length="211" mass="23292">CEESSLRTIRRLSQFHLEIAGRYQGETGRLSLRKWWPDKKGSLGTSVNDFFYCASHALRRIISEAPTVKSTVVGLRLGALPRGTCCPHSQPLHHGIFIWFNFDSYRGGQYARKNPTRAKTAVGARPTHDSDEGSSSSDSRAARLATLASDYNREERGLIPPEFYGDDVTEIDTGARRPAGPIRPQCEGGCGKTSHFGPVKRTGGRSDKSRI</sequence>
<feature type="region of interest" description="Disordered" evidence="1">
    <location>
        <begin position="157"/>
        <end position="211"/>
    </location>
</feature>
<gene>
    <name evidence="2" type="ORF">FOZ62_011522</name>
</gene>
<dbReference type="EMBL" id="JABANM010004982">
    <property type="protein sequence ID" value="KAF4748382.1"/>
    <property type="molecule type" value="Genomic_DNA"/>
</dbReference>
<name>A0A7J6TUQ2_PEROL</name>
<evidence type="ECO:0000313" key="3">
    <source>
        <dbReference type="Proteomes" id="UP000574390"/>
    </source>
</evidence>
<accession>A0A7J6TUQ2</accession>
<dbReference type="AlphaFoldDB" id="A0A7J6TUQ2"/>
<comment type="caution">
    <text evidence="2">The sequence shown here is derived from an EMBL/GenBank/DDBJ whole genome shotgun (WGS) entry which is preliminary data.</text>
</comment>
<evidence type="ECO:0000256" key="1">
    <source>
        <dbReference type="SAM" id="MobiDB-lite"/>
    </source>
</evidence>
<evidence type="ECO:0000313" key="2">
    <source>
        <dbReference type="EMBL" id="KAF4748382.1"/>
    </source>
</evidence>
<feature type="non-terminal residue" evidence="2">
    <location>
        <position position="1"/>
    </location>
</feature>
<organism evidence="2 3">
    <name type="scientific">Perkinsus olseni</name>
    <name type="common">Perkinsus atlanticus</name>
    <dbReference type="NCBI Taxonomy" id="32597"/>
    <lineage>
        <taxon>Eukaryota</taxon>
        <taxon>Sar</taxon>
        <taxon>Alveolata</taxon>
        <taxon>Perkinsozoa</taxon>
        <taxon>Perkinsea</taxon>
        <taxon>Perkinsida</taxon>
        <taxon>Perkinsidae</taxon>
        <taxon>Perkinsus</taxon>
    </lineage>
</organism>
<proteinExistence type="predicted"/>
<feature type="non-terminal residue" evidence="2">
    <location>
        <position position="211"/>
    </location>
</feature>
<protein>
    <submittedName>
        <fullName evidence="2">Uncharacterized protein</fullName>
    </submittedName>
</protein>
<dbReference type="Proteomes" id="UP000574390">
    <property type="component" value="Unassembled WGS sequence"/>
</dbReference>
<reference evidence="2 3" key="1">
    <citation type="submission" date="2020-04" db="EMBL/GenBank/DDBJ databases">
        <title>Perkinsus olseni comparative genomics.</title>
        <authorList>
            <person name="Bogema D.R."/>
        </authorList>
    </citation>
    <scope>NUCLEOTIDE SEQUENCE [LARGE SCALE GENOMIC DNA]</scope>
    <source>
        <strain evidence="2">ATCC PRA-205</strain>
    </source>
</reference>
<feature type="region of interest" description="Disordered" evidence="1">
    <location>
        <begin position="114"/>
        <end position="141"/>
    </location>
</feature>